<dbReference type="AlphaFoldDB" id="A0A2S4PQQ7"/>
<feature type="region of interest" description="Disordered" evidence="1">
    <location>
        <begin position="295"/>
        <end position="330"/>
    </location>
</feature>
<name>A0A2S4PQQ7_9PEZI</name>
<sequence length="1254" mass="140495">MARTHGGFSSPDPLNDDSYLSPAKSNSQSRSRSKEITSSKKKINKRKIFELDVGNDISPQKIRVTVEAGDDEFDDVINLQSRPISRQKKKIVVCTQPSNNASNQNSRNKLVATPKQTRERSIKLTGAASNKKSVTKGKKLLSNKATREQVKVKNDALHGGTELDSNFDEPSSRGKGRSLSQLRKSKAIPQFRSPARSPKNKISSDNVISAAENEDILEQERYISSIYDTPQCTELSHSVSACDDSDPEVVGPSNLQPQLPNEASSLERSENYIEKYPGLNLLVNKNVNSQVAKNSNLHQDGNYGARSKSDPTYYPSPDSPEKFSDRNHQKKSIESTFQSNQHSEIHNFEDDQELIESIHCSEYHESDTILESEEFSMISVDSVPSLKEHLKSSSRNCTSPRRHSNLVTQNNYQRSSTAIRKDKMTGQELIQPPDSSSKGISNLCQNLTQKSTSRSNDETSLKKDNFSTDLNQNSHQGDKSDQSDHQKTLVSGSVPNKRFKECLPDIPTSDFKSVMSTNILQHDSSKALKTAPKIYSLPLLGENINPLMCRLPTPKITSPLADGLAQDLQSLVPSHTIPMQKTSRGQLDSCLTHSESFSSSLELKQPRHSGTSHQEGSRCTNKDILNHKSILSSSPSLPSHISKRCQSLHNRKPRGLKEDIITASLYSTHENLSSPQSAHLDSNSLLSPFLSPSTNGESVLSRALEKIPLPLKNNLESLSWNLNKGYINTRSSEVSELLEKSTSIDENSRFTSEAQQEQLNTLEIRREFAPKIIEGQNDQKNNNATNQEPKKFSFIPEPSQISHLNNLTSSLDSDEEEDFDLLLETINSATPLASRQNSQSREPYELPSTPKFQDFGWSNSKITASNDKFSGSRISDKKKLNQRTKILQNNTKQESFSASKPRENNFLEKVNISDYQIPQKSNFRPTVRKTRDSTNSSFLNVSPTRQLPTVALNSIKSLQPQNSKIDIHNSQNSSNDHKISPSLQSSGFRSHPKANSFSTVISQNIFSPRKRALSPVSSNITNKSFETSSKSNDYFLSSQYRDIDPSSSNQVICSEKQNKNLPVKFSTLKNNLDRNLNSTPQKQKPPTTPTSSPTKSCLRSPLKSQIERLTFSRSPSKVVTFVSSSPIASSPIFSPPSAVTWTRNHWLILDEIVQRWKSENDRESSPASETYSMQNHQQKPRRNSTRVISQLLGKYVHSAEGERMKLKQWHLEVVDEFRGVVPGWDEKVIAMRLFALLVGERVRAEREFSQNFDH</sequence>
<feature type="region of interest" description="Disordered" evidence="1">
    <location>
        <begin position="1"/>
        <end position="47"/>
    </location>
</feature>
<feature type="compositionally biased region" description="Basic and acidic residues" evidence="1">
    <location>
        <begin position="476"/>
        <end position="487"/>
    </location>
</feature>
<feature type="compositionally biased region" description="Polar residues" evidence="1">
    <location>
        <begin position="433"/>
        <end position="454"/>
    </location>
</feature>
<accession>A0A2S4PQQ7</accession>
<dbReference type="EMBL" id="PEDP01001043">
    <property type="protein sequence ID" value="POS84377.1"/>
    <property type="molecule type" value="Genomic_DNA"/>
</dbReference>
<feature type="region of interest" description="Disordered" evidence="1">
    <location>
        <begin position="237"/>
        <end position="266"/>
    </location>
</feature>
<feature type="compositionally biased region" description="Polar residues" evidence="1">
    <location>
        <begin position="830"/>
        <end position="841"/>
    </location>
</feature>
<feature type="region of interest" description="Disordered" evidence="1">
    <location>
        <begin position="1159"/>
        <end position="1184"/>
    </location>
</feature>
<evidence type="ECO:0000313" key="2">
    <source>
        <dbReference type="EMBL" id="POS84377.1"/>
    </source>
</evidence>
<dbReference type="OrthoDB" id="3946221at2759"/>
<feature type="region of interest" description="Disordered" evidence="1">
    <location>
        <begin position="1072"/>
        <end position="1101"/>
    </location>
</feature>
<feature type="region of interest" description="Disordered" evidence="1">
    <location>
        <begin position="773"/>
        <end position="798"/>
    </location>
</feature>
<gene>
    <name evidence="2" type="ORF">EPUL_004229</name>
</gene>
<feature type="compositionally biased region" description="Basic and acidic residues" evidence="1">
    <location>
        <begin position="145"/>
        <end position="156"/>
    </location>
</feature>
<feature type="compositionally biased region" description="Polar residues" evidence="1">
    <location>
        <begin position="96"/>
        <end position="108"/>
    </location>
</feature>
<feature type="compositionally biased region" description="Polar residues" evidence="1">
    <location>
        <begin position="393"/>
        <end position="418"/>
    </location>
</feature>
<feature type="compositionally biased region" description="Basic and acidic residues" evidence="1">
    <location>
        <begin position="455"/>
        <end position="466"/>
    </location>
</feature>
<feature type="region of interest" description="Disordered" evidence="1">
    <location>
        <begin position="389"/>
        <end position="501"/>
    </location>
</feature>
<feature type="compositionally biased region" description="Low complexity" evidence="1">
    <location>
        <begin position="1078"/>
        <end position="1096"/>
    </location>
</feature>
<feature type="compositionally biased region" description="Basic and acidic residues" evidence="1">
    <location>
        <begin position="319"/>
        <end position="330"/>
    </location>
</feature>
<keyword evidence="3" id="KW-1185">Reference proteome</keyword>
<reference evidence="2 3" key="1">
    <citation type="submission" date="2017-10" db="EMBL/GenBank/DDBJ databases">
        <title>Development of genomic resources for the powdery mildew, Erysiphe pulchra.</title>
        <authorList>
            <person name="Wadl P.A."/>
            <person name="Mack B.M."/>
            <person name="Moore G."/>
            <person name="Beltz S.B."/>
        </authorList>
    </citation>
    <scope>NUCLEOTIDE SEQUENCE [LARGE SCALE GENOMIC DNA]</scope>
    <source>
        <strain evidence="2">Cflorida</strain>
    </source>
</reference>
<protein>
    <submittedName>
        <fullName evidence="2">Uncharacterized protein</fullName>
    </submittedName>
</protein>
<feature type="region of interest" description="Disordered" evidence="1">
    <location>
        <begin position="96"/>
        <end position="207"/>
    </location>
</feature>
<dbReference type="Proteomes" id="UP000237438">
    <property type="component" value="Unassembled WGS sequence"/>
</dbReference>
<feature type="region of interest" description="Disordered" evidence="1">
    <location>
        <begin position="965"/>
        <end position="994"/>
    </location>
</feature>
<evidence type="ECO:0000313" key="3">
    <source>
        <dbReference type="Proteomes" id="UP000237438"/>
    </source>
</evidence>
<organism evidence="2 3">
    <name type="scientific">Erysiphe pulchra</name>
    <dbReference type="NCBI Taxonomy" id="225359"/>
    <lineage>
        <taxon>Eukaryota</taxon>
        <taxon>Fungi</taxon>
        <taxon>Dikarya</taxon>
        <taxon>Ascomycota</taxon>
        <taxon>Pezizomycotina</taxon>
        <taxon>Leotiomycetes</taxon>
        <taxon>Erysiphales</taxon>
        <taxon>Erysiphaceae</taxon>
        <taxon>Erysiphe</taxon>
    </lineage>
</organism>
<proteinExistence type="predicted"/>
<feature type="compositionally biased region" description="Polar residues" evidence="1">
    <location>
        <begin position="965"/>
        <end position="974"/>
    </location>
</feature>
<feature type="region of interest" description="Disordered" evidence="1">
    <location>
        <begin position="598"/>
        <end position="619"/>
    </location>
</feature>
<feature type="region of interest" description="Disordered" evidence="1">
    <location>
        <begin position="830"/>
        <end position="852"/>
    </location>
</feature>
<comment type="caution">
    <text evidence="2">The sequence shown here is derived from an EMBL/GenBank/DDBJ whole genome shotgun (WGS) entry which is preliminary data.</text>
</comment>
<feature type="compositionally biased region" description="Polar residues" evidence="1">
    <location>
        <begin position="1165"/>
        <end position="1177"/>
    </location>
</feature>
<evidence type="ECO:0000256" key="1">
    <source>
        <dbReference type="SAM" id="MobiDB-lite"/>
    </source>
</evidence>
<feature type="compositionally biased region" description="Polar residues" evidence="1">
    <location>
        <begin position="253"/>
        <end position="264"/>
    </location>
</feature>
<feature type="compositionally biased region" description="Polar residues" evidence="1">
    <location>
        <begin position="981"/>
        <end position="994"/>
    </location>
</feature>
<feature type="compositionally biased region" description="Polar residues" evidence="1">
    <location>
        <begin position="776"/>
        <end position="787"/>
    </location>
</feature>
<dbReference type="STRING" id="225359.A0A2S4PQQ7"/>